<dbReference type="EMBL" id="LT630450">
    <property type="protein sequence ID" value="SFV74033.1"/>
    <property type="molecule type" value="Genomic_DNA"/>
</dbReference>
<dbReference type="InterPro" id="IPR050397">
    <property type="entry name" value="Env_Response_Regulators"/>
</dbReference>
<evidence type="ECO:0000256" key="2">
    <source>
        <dbReference type="ARBA" id="ARBA00023125"/>
    </source>
</evidence>
<dbReference type="PROSITE" id="PS51063">
    <property type="entry name" value="HTH_CRP_2"/>
    <property type="match status" value="1"/>
</dbReference>
<protein>
    <submittedName>
        <fullName evidence="6">cAMP-binding proteins-catabolite gene activator and regulatory subunit of cAMP-dependent protein kinases</fullName>
    </submittedName>
</protein>
<feature type="domain" description="Cyclic nucleotide-binding" evidence="4">
    <location>
        <begin position="3"/>
        <end position="131"/>
    </location>
</feature>
<dbReference type="Pfam" id="PF13545">
    <property type="entry name" value="HTH_Crp_2"/>
    <property type="match status" value="1"/>
</dbReference>
<dbReference type="KEGG" id="dpg:DESPIGER_2211"/>
<evidence type="ECO:0000256" key="3">
    <source>
        <dbReference type="ARBA" id="ARBA00023163"/>
    </source>
</evidence>
<evidence type="ECO:0000313" key="6">
    <source>
        <dbReference type="EMBL" id="SFV74033.1"/>
    </source>
</evidence>
<dbReference type="InterPro" id="IPR036390">
    <property type="entry name" value="WH_DNA-bd_sf"/>
</dbReference>
<gene>
    <name evidence="6" type="ORF">DESPIGER_2211</name>
</gene>
<dbReference type="RefSeq" id="WP_072336560.1">
    <property type="nucleotide sequence ID" value="NZ_CALJDE010000074.1"/>
</dbReference>
<evidence type="ECO:0000256" key="1">
    <source>
        <dbReference type="ARBA" id="ARBA00023015"/>
    </source>
</evidence>
<dbReference type="GO" id="GO:0005829">
    <property type="term" value="C:cytosol"/>
    <property type="evidence" value="ECO:0007669"/>
    <property type="project" value="TreeGrafter"/>
</dbReference>
<keyword evidence="3" id="KW-0804">Transcription</keyword>
<dbReference type="SMART" id="SM00419">
    <property type="entry name" value="HTH_CRP"/>
    <property type="match status" value="1"/>
</dbReference>
<dbReference type="InterPro" id="IPR036388">
    <property type="entry name" value="WH-like_DNA-bd_sf"/>
</dbReference>
<sequence length="233" mass="25881">MRSFWHLEKGDFFDGIEECKEHFLHSAQRIELKKSDIVFFEGDAGGACFYVASGLLRIFCVTEAGKESTFFLRTAGEIFGLSEVLQDLPRKVSAQALAASVIFRLDRQAFDGLLSRNYALARRVITVMGSRLRYLGDSLSAQTCDVRHRLCRLLLALAHESLRDPAAWERPLALPVSLSQGQMAAMVCSTQPTVSETLHQLQDEGLIDIRGRCIAIRRPQALLAALEAPGDRA</sequence>
<evidence type="ECO:0000313" key="7">
    <source>
        <dbReference type="Proteomes" id="UP000186323"/>
    </source>
</evidence>
<dbReference type="PANTHER" id="PTHR24567">
    <property type="entry name" value="CRP FAMILY TRANSCRIPTIONAL REGULATORY PROTEIN"/>
    <property type="match status" value="1"/>
</dbReference>
<dbReference type="CDD" id="cd00038">
    <property type="entry name" value="CAP_ED"/>
    <property type="match status" value="1"/>
</dbReference>
<evidence type="ECO:0000259" key="5">
    <source>
        <dbReference type="PROSITE" id="PS51063"/>
    </source>
</evidence>
<name>A0A1K1LH50_9BACT</name>
<dbReference type="InterPro" id="IPR000595">
    <property type="entry name" value="cNMP-bd_dom"/>
</dbReference>
<dbReference type="Proteomes" id="UP000186323">
    <property type="component" value="Chromosome I"/>
</dbReference>
<dbReference type="GO" id="GO:0016301">
    <property type="term" value="F:kinase activity"/>
    <property type="evidence" value="ECO:0007669"/>
    <property type="project" value="UniProtKB-KW"/>
</dbReference>
<keyword evidence="2" id="KW-0238">DNA-binding</keyword>
<proteinExistence type="predicted"/>
<keyword evidence="7" id="KW-1185">Reference proteome</keyword>
<dbReference type="GO" id="GO:0003700">
    <property type="term" value="F:DNA-binding transcription factor activity"/>
    <property type="evidence" value="ECO:0007669"/>
    <property type="project" value="TreeGrafter"/>
</dbReference>
<dbReference type="PANTHER" id="PTHR24567:SF68">
    <property type="entry name" value="DNA-BINDING TRANSCRIPTIONAL DUAL REGULATOR CRP"/>
    <property type="match status" value="1"/>
</dbReference>
<evidence type="ECO:0000259" key="4">
    <source>
        <dbReference type="PROSITE" id="PS50042"/>
    </source>
</evidence>
<dbReference type="InterPro" id="IPR012318">
    <property type="entry name" value="HTH_CRP"/>
</dbReference>
<dbReference type="AlphaFoldDB" id="A0A1K1LH50"/>
<dbReference type="SUPFAM" id="SSF51206">
    <property type="entry name" value="cAMP-binding domain-like"/>
    <property type="match status" value="1"/>
</dbReference>
<accession>A0A1K1LH50</accession>
<dbReference type="GO" id="GO:0003677">
    <property type="term" value="F:DNA binding"/>
    <property type="evidence" value="ECO:0007669"/>
    <property type="project" value="UniProtKB-KW"/>
</dbReference>
<dbReference type="InterPro" id="IPR018490">
    <property type="entry name" value="cNMP-bd_dom_sf"/>
</dbReference>
<dbReference type="PROSITE" id="PS50042">
    <property type="entry name" value="CNMP_BINDING_3"/>
    <property type="match status" value="1"/>
</dbReference>
<keyword evidence="6" id="KW-0418">Kinase</keyword>
<keyword evidence="1" id="KW-0805">Transcription regulation</keyword>
<dbReference type="SMART" id="SM00100">
    <property type="entry name" value="cNMP"/>
    <property type="match status" value="1"/>
</dbReference>
<reference evidence="7" key="1">
    <citation type="submission" date="2016-10" db="EMBL/GenBank/DDBJ databases">
        <authorList>
            <person name="Wegmann U."/>
        </authorList>
    </citation>
    <scope>NUCLEOTIDE SEQUENCE [LARGE SCALE GENOMIC DNA]</scope>
</reference>
<dbReference type="Gene3D" id="2.60.120.10">
    <property type="entry name" value="Jelly Rolls"/>
    <property type="match status" value="1"/>
</dbReference>
<dbReference type="Gene3D" id="1.10.10.10">
    <property type="entry name" value="Winged helix-like DNA-binding domain superfamily/Winged helix DNA-binding domain"/>
    <property type="match status" value="1"/>
</dbReference>
<dbReference type="SUPFAM" id="SSF46785">
    <property type="entry name" value="Winged helix' DNA-binding domain"/>
    <property type="match status" value="1"/>
</dbReference>
<dbReference type="Pfam" id="PF00027">
    <property type="entry name" value="cNMP_binding"/>
    <property type="match status" value="1"/>
</dbReference>
<dbReference type="OrthoDB" id="9810708at2"/>
<organism evidence="6 7">
    <name type="scientific">Desulfovibrio piger</name>
    <dbReference type="NCBI Taxonomy" id="901"/>
    <lineage>
        <taxon>Bacteria</taxon>
        <taxon>Pseudomonadati</taxon>
        <taxon>Thermodesulfobacteriota</taxon>
        <taxon>Desulfovibrionia</taxon>
        <taxon>Desulfovibrionales</taxon>
        <taxon>Desulfovibrionaceae</taxon>
        <taxon>Desulfovibrio</taxon>
    </lineage>
</organism>
<keyword evidence="6" id="KW-0808">Transferase</keyword>
<dbReference type="InterPro" id="IPR014710">
    <property type="entry name" value="RmlC-like_jellyroll"/>
</dbReference>
<feature type="domain" description="HTH crp-type" evidence="5">
    <location>
        <begin position="144"/>
        <end position="220"/>
    </location>
</feature>